<dbReference type="EC" id="2.7.11.1" evidence="1"/>
<comment type="caution">
    <text evidence="1">The sequence shown here is derived from an EMBL/GenBank/DDBJ whole genome shotgun (WGS) entry which is preliminary data.</text>
</comment>
<keyword evidence="2" id="KW-1185">Reference proteome</keyword>
<keyword evidence="1" id="KW-0808">Transferase</keyword>
<dbReference type="EMBL" id="JAPDRQ010000015">
    <property type="protein sequence ID" value="KAJ9662430.1"/>
    <property type="molecule type" value="Genomic_DNA"/>
</dbReference>
<name>A0ACC3AH43_9EURO</name>
<reference evidence="1" key="1">
    <citation type="submission" date="2022-10" db="EMBL/GenBank/DDBJ databases">
        <title>Culturing micro-colonial fungi from biological soil crusts in the Mojave desert and describing Neophaeococcomyces mojavensis, and introducing the new genera and species Taxawa tesnikishii.</title>
        <authorList>
            <person name="Kurbessoian T."/>
            <person name="Stajich J.E."/>
        </authorList>
    </citation>
    <scope>NUCLEOTIDE SEQUENCE</scope>
    <source>
        <strain evidence="1">JES_112</strain>
    </source>
</reference>
<evidence type="ECO:0000313" key="2">
    <source>
        <dbReference type="Proteomes" id="UP001172386"/>
    </source>
</evidence>
<dbReference type="Proteomes" id="UP001172386">
    <property type="component" value="Unassembled WGS sequence"/>
</dbReference>
<evidence type="ECO:0000313" key="1">
    <source>
        <dbReference type="EMBL" id="KAJ9662430.1"/>
    </source>
</evidence>
<sequence length="647" mass="71299">MQLHSPSHDSHYDPQSAISEIRRSLSRSPSKPFHFRSTAASGNTPYAPSPLSPSRRSTSENFLQFQSIASPHLTRSAQTGRVQRPTLRRTAQTINTMRSRISPKSPSKRIFADSTESGQINQSLRKRRSTEIDDDVDLMAGEDKENLSRQNEDQIMSWKTAQTKQEKRRSGGLMTEVPPLSPMKRTDGAMNIDHPNFGSPSAKRRSMYAPSAMDFSIFESDSLRDGTQEKRSQDDHDWFRSIPMSPSSRFSTIPKRSSSLRKSTLQQRQSDKSSPLRLNNFTEMRQNWSDSTPNPKKPVRMSSDNQLPVPQRDSPFSSHGGLLNASIHPMTSSQEQSSQETQLRHPLSNAMTQSSSSTSSVQDDSPTHEPARRADRSKSHDFSKSLPIGALRPYQDLEAGLNQFSSQGSFATPAAYKAAKPLPAAFMSTGLISKKNRNTDEPDAGLPKAHMPDTPCKKQSLMFAPPKEKIKPANATIHNLRTSFGTPRSPSEVPFGITRATPFPWAKSTSIFSTRAKQSMARKASFASIVSIEAEDKPSSQSPCGQGESQSTENEYPPTPTKHMALIEGRATSISPSPQHVMSRPYPPMSSQGLKFANSKLSPIQASPASVDGDSDSVMEDSPSARLKPKSLLKVLSEPNPSFIQGC</sequence>
<protein>
    <submittedName>
        <fullName evidence="1">Mitosis inhibitor protein kinase swe1</fullName>
        <ecNumber evidence="1">2.7.11.1</ecNumber>
    </submittedName>
</protein>
<feature type="non-terminal residue" evidence="1">
    <location>
        <position position="647"/>
    </location>
</feature>
<proteinExistence type="predicted"/>
<accession>A0ACC3AH43</accession>
<gene>
    <name evidence="1" type="primary">SWE1_1</name>
    <name evidence="1" type="ORF">H2198_001319</name>
</gene>
<organism evidence="1 2">
    <name type="scientific">Neophaeococcomyces mojaviensis</name>
    <dbReference type="NCBI Taxonomy" id="3383035"/>
    <lineage>
        <taxon>Eukaryota</taxon>
        <taxon>Fungi</taxon>
        <taxon>Dikarya</taxon>
        <taxon>Ascomycota</taxon>
        <taxon>Pezizomycotina</taxon>
        <taxon>Eurotiomycetes</taxon>
        <taxon>Chaetothyriomycetidae</taxon>
        <taxon>Chaetothyriales</taxon>
        <taxon>Chaetothyriales incertae sedis</taxon>
        <taxon>Neophaeococcomyces</taxon>
    </lineage>
</organism>